<sequence>MFHLFYDRFLRWPMIVRILMFALTLIFAFGLTIHFVEPKTFPTIFDGVWWAVITTATVGYGDLYPVTFAGRLIGIILILSGAGVLSAYFVALAGVTATRQNAFLEGKAAFTGEKQMVIIGWNERARKVIQQLLELKQRQPIVLVDETLEANPYPYDNVYFIKGKPYQDEILKKTNIEAAEAVLITSDQHKTETEADMGAILTLIAVKGLSPDAYCIVEIQTADQVVNAKRAGADEVIQANTQASFVMLNSLISNGMSDTLLSLLNQQQKNHLDFIPVKPKWRNMTVKDLSRKLQKERKILIGVQSEDETIINPPLNYTITNEKQLFVVLEKEK</sequence>
<dbReference type="PROSITE" id="PS51201">
    <property type="entry name" value="RCK_N"/>
    <property type="match status" value="1"/>
</dbReference>
<dbReference type="GO" id="GO:0034220">
    <property type="term" value="P:monoatomic ion transmembrane transport"/>
    <property type="evidence" value="ECO:0007669"/>
    <property type="project" value="UniProtKB-KW"/>
</dbReference>
<dbReference type="AlphaFoldDB" id="A0A5J4JIT8"/>
<dbReference type="Pfam" id="PF07885">
    <property type="entry name" value="Ion_trans_2"/>
    <property type="match status" value="1"/>
</dbReference>
<dbReference type="SUPFAM" id="SSF81324">
    <property type="entry name" value="Voltage-gated potassium channels"/>
    <property type="match status" value="1"/>
</dbReference>
<evidence type="ECO:0000259" key="3">
    <source>
        <dbReference type="PROSITE" id="PS51201"/>
    </source>
</evidence>
<comment type="subcellular location">
    <subcellularLocation>
        <location evidence="1">Cell membrane</location>
        <topology evidence="1">Multi-pass membrane protein</topology>
    </subcellularLocation>
</comment>
<dbReference type="Proteomes" id="UP000391919">
    <property type="component" value="Unassembled WGS sequence"/>
</dbReference>
<keyword evidence="5" id="KW-1185">Reference proteome</keyword>
<dbReference type="PANTHER" id="PTHR43833">
    <property type="entry name" value="POTASSIUM CHANNEL PROTEIN 2-RELATED-RELATED"/>
    <property type="match status" value="1"/>
</dbReference>
<dbReference type="InterPro" id="IPR036291">
    <property type="entry name" value="NAD(P)-bd_dom_sf"/>
</dbReference>
<name>A0A5J4JIT8_9BACI</name>
<dbReference type="GO" id="GO:0006813">
    <property type="term" value="P:potassium ion transport"/>
    <property type="evidence" value="ECO:0007669"/>
    <property type="project" value="InterPro"/>
</dbReference>
<feature type="transmembrane region" description="Helical" evidence="2">
    <location>
        <begin position="12"/>
        <end position="36"/>
    </location>
</feature>
<reference evidence="4 5" key="1">
    <citation type="submission" date="2019-09" db="EMBL/GenBank/DDBJ databases">
        <title>Draft genome sequence of Bacillus sp. JC-7.</title>
        <authorList>
            <person name="Tanaka N."/>
            <person name="Shiwa Y."/>
            <person name="Fujita N."/>
            <person name="Tanasupawat S."/>
        </authorList>
    </citation>
    <scope>NUCLEOTIDE SEQUENCE [LARGE SCALE GENOMIC DNA]</scope>
    <source>
        <strain evidence="4 5">JC-7</strain>
    </source>
</reference>
<dbReference type="RefSeq" id="WP_151706196.1">
    <property type="nucleotide sequence ID" value="NZ_BKZQ01000058.1"/>
</dbReference>
<feature type="transmembrane region" description="Helical" evidence="2">
    <location>
        <begin position="48"/>
        <end position="65"/>
    </location>
</feature>
<dbReference type="EMBL" id="BKZQ01000058">
    <property type="protein sequence ID" value="GER71641.1"/>
    <property type="molecule type" value="Genomic_DNA"/>
</dbReference>
<proteinExistence type="predicted"/>
<evidence type="ECO:0000256" key="2">
    <source>
        <dbReference type="SAM" id="Phobius"/>
    </source>
</evidence>
<feature type="domain" description="RCK N-terminal" evidence="3">
    <location>
        <begin position="113"/>
        <end position="237"/>
    </location>
</feature>
<dbReference type="Gene3D" id="3.40.50.720">
    <property type="entry name" value="NAD(P)-binding Rossmann-like Domain"/>
    <property type="match status" value="1"/>
</dbReference>
<dbReference type="Pfam" id="PF02254">
    <property type="entry name" value="TrkA_N"/>
    <property type="match status" value="1"/>
</dbReference>
<feature type="transmembrane region" description="Helical" evidence="2">
    <location>
        <begin position="72"/>
        <end position="95"/>
    </location>
</feature>
<comment type="caution">
    <text evidence="4">The sequence shown here is derived from an EMBL/GenBank/DDBJ whole genome shotgun (WGS) entry which is preliminary data.</text>
</comment>
<dbReference type="SUPFAM" id="SSF51735">
    <property type="entry name" value="NAD(P)-binding Rossmann-fold domains"/>
    <property type="match status" value="1"/>
</dbReference>
<keyword evidence="4" id="KW-0813">Transport</keyword>
<keyword evidence="4" id="KW-0406">Ion transport</keyword>
<organism evidence="4 5">
    <name type="scientific">Weizmannia acidilactici</name>
    <dbReference type="NCBI Taxonomy" id="2607726"/>
    <lineage>
        <taxon>Bacteria</taxon>
        <taxon>Bacillati</taxon>
        <taxon>Bacillota</taxon>
        <taxon>Bacilli</taxon>
        <taxon>Bacillales</taxon>
        <taxon>Bacillaceae</taxon>
        <taxon>Heyndrickxia</taxon>
    </lineage>
</organism>
<dbReference type="InterPro" id="IPR050721">
    <property type="entry name" value="Trk_Ktr_HKT_K-transport"/>
</dbReference>
<evidence type="ECO:0000313" key="5">
    <source>
        <dbReference type="Proteomes" id="UP000391919"/>
    </source>
</evidence>
<dbReference type="PANTHER" id="PTHR43833:SF9">
    <property type="entry name" value="POTASSIUM CHANNEL PROTEIN YUGO-RELATED"/>
    <property type="match status" value="1"/>
</dbReference>
<dbReference type="InterPro" id="IPR013099">
    <property type="entry name" value="K_chnl_dom"/>
</dbReference>
<keyword evidence="4" id="KW-0407">Ion channel</keyword>
<keyword evidence="2" id="KW-0812">Transmembrane</keyword>
<gene>
    <name evidence="4" type="primary">yugO</name>
    <name evidence="4" type="ORF">BpJC7_29440</name>
</gene>
<dbReference type="Gene3D" id="1.10.287.70">
    <property type="match status" value="1"/>
</dbReference>
<evidence type="ECO:0000256" key="1">
    <source>
        <dbReference type="ARBA" id="ARBA00004651"/>
    </source>
</evidence>
<keyword evidence="2" id="KW-0472">Membrane</keyword>
<dbReference type="InterPro" id="IPR003148">
    <property type="entry name" value="RCK_N"/>
</dbReference>
<keyword evidence="2" id="KW-1133">Transmembrane helix</keyword>
<protein>
    <submittedName>
        <fullName evidence="4">Potassium channel protein YugO</fullName>
    </submittedName>
</protein>
<evidence type="ECO:0000313" key="4">
    <source>
        <dbReference type="EMBL" id="GER71641.1"/>
    </source>
</evidence>
<dbReference type="GO" id="GO:0005886">
    <property type="term" value="C:plasma membrane"/>
    <property type="evidence" value="ECO:0007669"/>
    <property type="project" value="UniProtKB-SubCell"/>
</dbReference>
<accession>A0A5J4JIT8</accession>